<protein>
    <recommendedName>
        <fullName evidence="10 11">UDP-N-acetylmuramoyl-tripeptide--D-alanyl-D-alanine ligase</fullName>
        <ecNumber evidence="10 11">6.3.2.10</ecNumber>
    </recommendedName>
    <alternativeName>
        <fullName evidence="10">D-alanyl-D-alanine-adding enzyme</fullName>
    </alternativeName>
</protein>
<dbReference type="SUPFAM" id="SSF53244">
    <property type="entry name" value="MurD-like peptide ligases, peptide-binding domain"/>
    <property type="match status" value="1"/>
</dbReference>
<evidence type="ECO:0000256" key="4">
    <source>
        <dbReference type="ARBA" id="ARBA00022741"/>
    </source>
</evidence>
<dbReference type="InterPro" id="IPR036615">
    <property type="entry name" value="Mur_ligase_C_dom_sf"/>
</dbReference>
<evidence type="ECO:0000256" key="9">
    <source>
        <dbReference type="ARBA" id="ARBA00023316"/>
    </source>
</evidence>
<accession>A0ABT0BZA2</accession>
<keyword evidence="3 10" id="KW-0132">Cell division</keyword>
<evidence type="ECO:0000259" key="13">
    <source>
        <dbReference type="Pfam" id="PF02875"/>
    </source>
</evidence>
<organism evidence="15 16">
    <name type="scientific">Parabacteroides faecalis</name>
    <dbReference type="NCBI Taxonomy" id="2924040"/>
    <lineage>
        <taxon>Bacteria</taxon>
        <taxon>Pseudomonadati</taxon>
        <taxon>Bacteroidota</taxon>
        <taxon>Bacteroidia</taxon>
        <taxon>Bacteroidales</taxon>
        <taxon>Tannerellaceae</taxon>
        <taxon>Parabacteroides</taxon>
    </lineage>
</organism>
<comment type="function">
    <text evidence="10 11">Involved in cell wall formation. Catalyzes the final step in the synthesis of UDP-N-acetylmuramoyl-pentapeptide, the precursor of murein.</text>
</comment>
<dbReference type="SUPFAM" id="SSF53623">
    <property type="entry name" value="MurD-like peptide ligases, catalytic domain"/>
    <property type="match status" value="1"/>
</dbReference>
<dbReference type="Gene3D" id="3.40.1390.10">
    <property type="entry name" value="MurE/MurF, N-terminal domain"/>
    <property type="match status" value="1"/>
</dbReference>
<dbReference type="NCBIfam" id="TIGR01143">
    <property type="entry name" value="murF"/>
    <property type="match status" value="1"/>
</dbReference>
<comment type="catalytic activity">
    <reaction evidence="10 11">
        <text>D-alanyl-D-alanine + UDP-N-acetyl-alpha-D-muramoyl-L-alanyl-gamma-D-glutamyl-meso-2,6-diaminopimelate + ATP = UDP-N-acetyl-alpha-D-muramoyl-L-alanyl-gamma-D-glutamyl-meso-2,6-diaminopimeloyl-D-alanyl-D-alanine + ADP + phosphate + H(+)</text>
        <dbReference type="Rhea" id="RHEA:28374"/>
        <dbReference type="ChEBI" id="CHEBI:15378"/>
        <dbReference type="ChEBI" id="CHEBI:30616"/>
        <dbReference type="ChEBI" id="CHEBI:43474"/>
        <dbReference type="ChEBI" id="CHEBI:57822"/>
        <dbReference type="ChEBI" id="CHEBI:61386"/>
        <dbReference type="ChEBI" id="CHEBI:83905"/>
        <dbReference type="ChEBI" id="CHEBI:456216"/>
        <dbReference type="EC" id="6.3.2.10"/>
    </reaction>
</comment>
<feature type="binding site" evidence="10">
    <location>
        <begin position="97"/>
        <end position="103"/>
    </location>
    <ligand>
        <name>ATP</name>
        <dbReference type="ChEBI" id="CHEBI:30616"/>
    </ligand>
</feature>
<keyword evidence="1 10" id="KW-0963">Cytoplasm</keyword>
<evidence type="ECO:0000313" key="16">
    <source>
        <dbReference type="Proteomes" id="UP001165444"/>
    </source>
</evidence>
<dbReference type="Pfam" id="PF01225">
    <property type="entry name" value="Mur_ligase"/>
    <property type="match status" value="1"/>
</dbReference>
<keyword evidence="2 10" id="KW-0436">Ligase</keyword>
<evidence type="ECO:0000256" key="1">
    <source>
        <dbReference type="ARBA" id="ARBA00022490"/>
    </source>
</evidence>
<dbReference type="PANTHER" id="PTHR43024:SF1">
    <property type="entry name" value="UDP-N-ACETYLMURAMOYL-TRIPEPTIDE--D-ALANYL-D-ALANINE LIGASE"/>
    <property type="match status" value="1"/>
</dbReference>
<feature type="domain" description="Mur ligase central" evidence="14">
    <location>
        <begin position="95"/>
        <end position="278"/>
    </location>
</feature>
<dbReference type="HAMAP" id="MF_02019">
    <property type="entry name" value="MurF"/>
    <property type="match status" value="1"/>
</dbReference>
<sequence length="427" mass="47394">MNTTELYELFVHHRKISTDSRNCPFGSLFFALKGENFDGNQFAAKALDAGAAYAIIDNPEYQINERTILVDNVLKTLQQLAHRHRKMLGIPIIGITGTNGKTTTKELIAAVLSTKYNTLYTEGNLNNQIGVPLTLLRLDNDHEMAVIEMGANHPGDIKELVEIVAPNYGIITNIGCAHLEGFGSLEGVIQTKGELYDYLRHTKGKIFIQHENKILQQIAKGLEQISYGQEEGDFTVGHVVSCNPFLTFDWKQQGKVHVVDTHLIGAYNLDNILAAIAVGRYFKIPAERISRAIATYEPTNNRSQWKETEKNHLIIDAYNANPSSMKLALENFAQMDVTPKAVILGDMRELGPTSDALHQEVVHQLQGSGFDQVILCGEHFSRTGDGFQTFPTTAALKDYLQAHPLSGFHILLKGSHSMALETLIDLL</sequence>
<dbReference type="Proteomes" id="UP001165444">
    <property type="component" value="Unassembled WGS sequence"/>
</dbReference>
<comment type="subcellular location">
    <subcellularLocation>
        <location evidence="10 11">Cytoplasm</location>
    </subcellularLocation>
</comment>
<keyword evidence="9 10" id="KW-0961">Cell wall biogenesis/degradation</keyword>
<keyword evidence="6 10" id="KW-0133">Cell shape</keyword>
<dbReference type="PANTHER" id="PTHR43024">
    <property type="entry name" value="UDP-N-ACETYLMURAMOYL-TRIPEPTIDE--D-ALANYL-D-ALANINE LIGASE"/>
    <property type="match status" value="1"/>
</dbReference>
<evidence type="ECO:0000256" key="6">
    <source>
        <dbReference type="ARBA" id="ARBA00022960"/>
    </source>
</evidence>
<dbReference type="InterPro" id="IPR004101">
    <property type="entry name" value="Mur_ligase_C"/>
</dbReference>
<dbReference type="GO" id="GO:0016874">
    <property type="term" value="F:ligase activity"/>
    <property type="evidence" value="ECO:0007669"/>
    <property type="project" value="UniProtKB-KW"/>
</dbReference>
<keyword evidence="5 10" id="KW-0067">ATP-binding</keyword>
<evidence type="ECO:0000313" key="15">
    <source>
        <dbReference type="EMBL" id="MCJ2380104.1"/>
    </source>
</evidence>
<dbReference type="InterPro" id="IPR005863">
    <property type="entry name" value="UDP-N-AcMur_synth"/>
</dbReference>
<dbReference type="Gene3D" id="3.90.190.20">
    <property type="entry name" value="Mur ligase, C-terminal domain"/>
    <property type="match status" value="1"/>
</dbReference>
<keyword evidence="8 10" id="KW-0131">Cell cycle</keyword>
<reference evidence="15 16" key="1">
    <citation type="submission" date="2022-03" db="EMBL/GenBank/DDBJ databases">
        <title>Parabacteroides sp. nov. isolated from swine feces.</title>
        <authorList>
            <person name="Bak J.E."/>
        </authorList>
    </citation>
    <scope>NUCLEOTIDE SEQUENCE [LARGE SCALE GENOMIC DNA]</scope>
    <source>
        <strain evidence="15 16">AGMB00274</strain>
    </source>
</reference>
<proteinExistence type="inferred from homology"/>
<keyword evidence="4 10" id="KW-0547">Nucleotide-binding</keyword>
<dbReference type="SUPFAM" id="SSF63418">
    <property type="entry name" value="MurE/MurF N-terminal domain"/>
    <property type="match status" value="1"/>
</dbReference>
<dbReference type="EC" id="6.3.2.10" evidence="10 11"/>
<dbReference type="InterPro" id="IPR013221">
    <property type="entry name" value="Mur_ligase_cen"/>
</dbReference>
<name>A0ABT0BZA2_9BACT</name>
<keyword evidence="16" id="KW-1185">Reference proteome</keyword>
<dbReference type="Pfam" id="PF08245">
    <property type="entry name" value="Mur_ligase_M"/>
    <property type="match status" value="1"/>
</dbReference>
<dbReference type="Pfam" id="PF02875">
    <property type="entry name" value="Mur_ligase_C"/>
    <property type="match status" value="1"/>
</dbReference>
<comment type="similarity">
    <text evidence="10">Belongs to the MurCDEF family. MurF subfamily.</text>
</comment>
<dbReference type="InterPro" id="IPR000713">
    <property type="entry name" value="Mur_ligase_N"/>
</dbReference>
<comment type="pathway">
    <text evidence="10 11">Cell wall biogenesis; peptidoglycan biosynthesis.</text>
</comment>
<evidence type="ECO:0000259" key="14">
    <source>
        <dbReference type="Pfam" id="PF08245"/>
    </source>
</evidence>
<evidence type="ECO:0000256" key="2">
    <source>
        <dbReference type="ARBA" id="ARBA00022598"/>
    </source>
</evidence>
<evidence type="ECO:0000256" key="7">
    <source>
        <dbReference type="ARBA" id="ARBA00022984"/>
    </source>
</evidence>
<dbReference type="InterPro" id="IPR036565">
    <property type="entry name" value="Mur-like_cat_sf"/>
</dbReference>
<comment type="caution">
    <text evidence="15">The sequence shown here is derived from an EMBL/GenBank/DDBJ whole genome shotgun (WGS) entry which is preliminary data.</text>
</comment>
<dbReference type="InterPro" id="IPR051046">
    <property type="entry name" value="MurCDEF_CellWall_CoF430Synth"/>
</dbReference>
<dbReference type="Gene3D" id="3.40.1190.10">
    <property type="entry name" value="Mur-like, catalytic domain"/>
    <property type="match status" value="1"/>
</dbReference>
<evidence type="ECO:0000256" key="10">
    <source>
        <dbReference type="HAMAP-Rule" id="MF_02019"/>
    </source>
</evidence>
<evidence type="ECO:0000259" key="12">
    <source>
        <dbReference type="Pfam" id="PF01225"/>
    </source>
</evidence>
<evidence type="ECO:0000256" key="3">
    <source>
        <dbReference type="ARBA" id="ARBA00022618"/>
    </source>
</evidence>
<evidence type="ECO:0000256" key="5">
    <source>
        <dbReference type="ARBA" id="ARBA00022840"/>
    </source>
</evidence>
<feature type="domain" description="Mur ligase N-terminal catalytic" evidence="12">
    <location>
        <begin position="16"/>
        <end position="84"/>
    </location>
</feature>
<feature type="domain" description="Mur ligase C-terminal" evidence="13">
    <location>
        <begin position="302"/>
        <end position="382"/>
    </location>
</feature>
<keyword evidence="7 10" id="KW-0573">Peptidoglycan synthesis</keyword>
<evidence type="ECO:0000256" key="11">
    <source>
        <dbReference type="RuleBase" id="RU004136"/>
    </source>
</evidence>
<gene>
    <name evidence="10" type="primary">murF</name>
    <name evidence="15" type="ORF">MUN53_05660</name>
</gene>
<dbReference type="InterPro" id="IPR035911">
    <property type="entry name" value="MurE/MurF_N"/>
</dbReference>
<dbReference type="EMBL" id="JAKZMM010000010">
    <property type="protein sequence ID" value="MCJ2380104.1"/>
    <property type="molecule type" value="Genomic_DNA"/>
</dbReference>
<dbReference type="RefSeq" id="WP_243323808.1">
    <property type="nucleotide sequence ID" value="NZ_JAKZMM010000010.1"/>
</dbReference>
<evidence type="ECO:0000256" key="8">
    <source>
        <dbReference type="ARBA" id="ARBA00023306"/>
    </source>
</evidence>